<organism evidence="10">
    <name type="scientific">Blastobotrys adeninivorans</name>
    <name type="common">Yeast</name>
    <name type="synonym">Arxula adeninivorans</name>
    <dbReference type="NCBI Taxonomy" id="409370"/>
    <lineage>
        <taxon>Eukaryota</taxon>
        <taxon>Fungi</taxon>
        <taxon>Dikarya</taxon>
        <taxon>Ascomycota</taxon>
        <taxon>Saccharomycotina</taxon>
        <taxon>Dipodascomycetes</taxon>
        <taxon>Dipodascales</taxon>
        <taxon>Trichomonascaceae</taxon>
        <taxon>Blastobotrys</taxon>
    </lineage>
</organism>
<evidence type="ECO:0000256" key="6">
    <source>
        <dbReference type="PIRNR" id="PIRNR015947"/>
    </source>
</evidence>
<feature type="compositionally biased region" description="Basic and acidic residues" evidence="7">
    <location>
        <begin position="983"/>
        <end position="992"/>
    </location>
</feature>
<dbReference type="InterPro" id="IPR011989">
    <property type="entry name" value="ARM-like"/>
</dbReference>
<dbReference type="PANTHER" id="PTHR10943:SF2">
    <property type="entry name" value="26S PROTEASOME NON-ATPASE REGULATORY SUBUNIT 1"/>
    <property type="match status" value="1"/>
</dbReference>
<dbReference type="Pfam" id="PF21505">
    <property type="entry name" value="RPN2_N"/>
    <property type="match status" value="1"/>
</dbReference>
<evidence type="ECO:0000259" key="9">
    <source>
        <dbReference type="Pfam" id="PF21505"/>
    </source>
</evidence>
<dbReference type="GO" id="GO:0008540">
    <property type="term" value="C:proteasome regulatory particle, base subcomplex"/>
    <property type="evidence" value="ECO:0007669"/>
    <property type="project" value="UniProtKB-UniRule"/>
</dbReference>
<dbReference type="Gene3D" id="1.25.10.10">
    <property type="entry name" value="Leucine-rich Repeat Variant"/>
    <property type="match status" value="1"/>
</dbReference>
<dbReference type="AlphaFoldDB" id="A0A060SYE9"/>
<evidence type="ECO:0000256" key="7">
    <source>
        <dbReference type="SAM" id="MobiDB-lite"/>
    </source>
</evidence>
<dbReference type="GO" id="GO:0042176">
    <property type="term" value="P:regulation of protein catabolic process"/>
    <property type="evidence" value="ECO:0007669"/>
    <property type="project" value="UniProtKB-UniRule"/>
</dbReference>
<dbReference type="GO" id="GO:0005634">
    <property type="term" value="C:nucleus"/>
    <property type="evidence" value="ECO:0007669"/>
    <property type="project" value="TreeGrafter"/>
</dbReference>
<dbReference type="Pfam" id="PF18004">
    <property type="entry name" value="RPN2_C"/>
    <property type="match status" value="1"/>
</dbReference>
<dbReference type="InterPro" id="IPR040623">
    <property type="entry name" value="RPN2_C"/>
</dbReference>
<dbReference type="Pfam" id="PF01851">
    <property type="entry name" value="PC_rep"/>
    <property type="match status" value="4"/>
</dbReference>
<dbReference type="SUPFAM" id="SSF48371">
    <property type="entry name" value="ARM repeat"/>
    <property type="match status" value="1"/>
</dbReference>
<accession>A0A060SYE9</accession>
<gene>
    <name evidence="10" type="ORF">GNLVRS02_ARAD1C00616g</name>
</gene>
<feature type="domain" description="26S proteasome non-ATPase regulatory subunit 1/RPN2 N-terminal" evidence="9">
    <location>
        <begin position="5"/>
        <end position="312"/>
    </location>
</feature>
<protein>
    <recommendedName>
        <fullName evidence="3 6">26S proteasome regulatory subunit RPN2</fullName>
    </recommendedName>
</protein>
<dbReference type="InterPro" id="IPR016642">
    <property type="entry name" value="26S_Psome_Rpn2"/>
</dbReference>
<proteinExistence type="inferred from homology"/>
<feature type="region of interest" description="Disordered" evidence="7">
    <location>
        <begin position="855"/>
        <end position="901"/>
    </location>
</feature>
<reference evidence="10" key="1">
    <citation type="submission" date="2014-02" db="EMBL/GenBank/DDBJ databases">
        <authorList>
            <person name="Genoscope - CEA"/>
        </authorList>
    </citation>
    <scope>NUCLEOTIDE SEQUENCE</scope>
    <source>
        <strain evidence="10">LS3</strain>
    </source>
</reference>
<keyword evidence="4" id="KW-0677">Repeat</keyword>
<dbReference type="InterPro" id="IPR002015">
    <property type="entry name" value="Proteasome/cyclosome_rpt"/>
</dbReference>
<feature type="compositionally biased region" description="Basic and acidic residues" evidence="7">
    <location>
        <begin position="880"/>
        <end position="889"/>
    </location>
</feature>
<dbReference type="EMBL" id="HG937693">
    <property type="protein sequence ID" value="CDP33920.1"/>
    <property type="molecule type" value="Genomic_DNA"/>
</dbReference>
<dbReference type="FunFam" id="1.25.10.10:FF:000017">
    <property type="entry name" value="26S proteasome non-ATPase regulatory subunit 1"/>
    <property type="match status" value="1"/>
</dbReference>
<dbReference type="PhylomeDB" id="A0A060SYE9"/>
<reference evidence="10" key="2">
    <citation type="submission" date="2014-06" db="EMBL/GenBank/DDBJ databases">
        <title>The complete genome of Blastobotrys (Arxula) adeninivorans LS3 - a yeast of biotechnological interest.</title>
        <authorList>
            <person name="Kunze G."/>
            <person name="Gaillardin C."/>
            <person name="Czernicka M."/>
            <person name="Durrens P."/>
            <person name="Martin T."/>
            <person name="Boer E."/>
            <person name="Gabaldon T."/>
            <person name="Cruz J."/>
            <person name="Talla E."/>
            <person name="Marck C."/>
            <person name="Goffeau A."/>
            <person name="Barbe V."/>
            <person name="Baret P."/>
            <person name="Baronian K."/>
            <person name="Beier S."/>
            <person name="Bleykasten C."/>
            <person name="Bode R."/>
            <person name="Casaregola S."/>
            <person name="Despons L."/>
            <person name="Fairhead C."/>
            <person name="Giersberg M."/>
            <person name="Gierski P."/>
            <person name="Hahnel U."/>
            <person name="Hartmann A."/>
            <person name="Jankowska D."/>
            <person name="Jubin C."/>
            <person name="Jung P."/>
            <person name="Lafontaine I."/>
            <person name="Leh-Louis V."/>
            <person name="Lemaire M."/>
            <person name="Marcet-Houben M."/>
            <person name="Mascher M."/>
            <person name="Morel G."/>
            <person name="Richard G.-F."/>
            <person name="Riechen J."/>
            <person name="Sacerdot C."/>
            <person name="Sarkar A."/>
            <person name="Savel G."/>
            <person name="Schacherer J."/>
            <person name="Sherman D."/>
            <person name="Straub M.-L."/>
            <person name="Stein N."/>
            <person name="Thierry A."/>
            <person name="Trautwein-Schult A."/>
            <person name="Westhof E."/>
            <person name="Worch S."/>
            <person name="Dujon B."/>
            <person name="Souciet J.-L."/>
            <person name="Wincker P."/>
            <person name="Scholz U."/>
            <person name="Neuveglise N."/>
        </authorList>
    </citation>
    <scope>NUCLEOTIDE SEQUENCE</scope>
    <source>
        <strain evidence="10">LS3</strain>
    </source>
</reference>
<feature type="region of interest" description="Disordered" evidence="7">
    <location>
        <begin position="435"/>
        <end position="457"/>
    </location>
</feature>
<sequence length="992" mass="108478">MALETASPYLALLNEPDYSLKQYALQSIDQYVDQLWAEVADHISQVEELYEDEKFPSPQLAALVASKIYYNLGEFDASMKYALASGDLFDVNQTDSEYVETIVSKCISEYITQAQKIHDSPSGQLGEKVDDKLTAVAEKMLKRCIESGDFKLALGVAMEARRLDIVESILKDHCSSNTDGGVNLINYVLDCSINVVGNREYRNKQLAAMVPIILSQKSPDYFSISKVIVQLNDNQLASRIFTDLLGTEDHSKRLVAYQVAFDLVASASQELLTKVGQELAAKDSDPSYAKLVKILSGVPTCDFNITFLKKHNNTDLSILNKTKDQLEGRNSIFHNAVTFQNGFLHAGTTADGFFRANLEWLSKATNWTKFTATAALGVIHQGNLSQGYKILNPYLPGNQGSCYTQGGSLYGLGIVFAGHGREVIDYLRKHLQESPSGSSASASGPGGAAGGSGGSSGSEAEVVLHGAALGVGVAGMGSGDQSIYEELKNVLFSDSAIAGEGAGLAMGLVMVGSKDREAESEMLQYAHDTQHEKIIRSLAMGIALLNYSKEEAADEIIETLTNEQDPILRYGGAFTIALAYVGTGNNKAIKKLLHIAVSDASDDVRRAAVMGLGFILLRNHQAVPRMVELLSESHNPHVRYGTAMALGISCAGTGSKEAVEVLEPMMKDSVDFVRQGAMIALSMILIQQNEKLFPKSKAISQAFAKVISSKHEDAMAKFGASVSQGIIDAGGRNVTISLEHSQTGNLNMKAVVGLAVFVQFWYWFPLTHFLSLAFTPTSIIAVREDLKIPQFDFDCRVNLKWFEYPPKLAEKDQKAPEKVTTAILSTTMRAKSRAKKTIEAKKKAAALEEEKDEVMLDADRVDQTSTEHNGGDSSSSSAQKDAKALNGEEDKMEVESELENEEHANKKLYKVQNMSRVLPAQLRYISFDGSARFAPVRKFQGNNGVIIVTDSRPKEKVEFIKTLRQIHSPEENEEDEAPLPEPFDYKPEEPEE</sequence>
<dbReference type="InterPro" id="IPR048570">
    <property type="entry name" value="PSMD1_RPN2_N"/>
</dbReference>
<feature type="compositionally biased region" description="Acidic residues" evidence="7">
    <location>
        <begin position="890"/>
        <end position="900"/>
    </location>
</feature>
<evidence type="ECO:0000256" key="2">
    <source>
        <dbReference type="ARBA" id="ARBA00006308"/>
    </source>
</evidence>
<dbReference type="Pfam" id="PF13646">
    <property type="entry name" value="HEAT_2"/>
    <property type="match status" value="1"/>
</dbReference>
<dbReference type="GO" id="GO:0034515">
    <property type="term" value="C:proteasome storage granule"/>
    <property type="evidence" value="ECO:0007669"/>
    <property type="project" value="TreeGrafter"/>
</dbReference>
<evidence type="ECO:0000313" key="10">
    <source>
        <dbReference type="EMBL" id="CDP33920.1"/>
    </source>
</evidence>
<feature type="compositionally biased region" description="Polar residues" evidence="7">
    <location>
        <begin position="863"/>
        <end position="872"/>
    </location>
</feature>
<feature type="domain" description="26S proteasome regulatory subunit RPN2 C-terminal" evidence="8">
    <location>
        <begin position="777"/>
        <end position="960"/>
    </location>
</feature>
<dbReference type="GO" id="GO:0043161">
    <property type="term" value="P:proteasome-mediated ubiquitin-dependent protein catabolic process"/>
    <property type="evidence" value="ECO:0007669"/>
    <property type="project" value="TreeGrafter"/>
</dbReference>
<feature type="compositionally biased region" description="Gly residues" evidence="7">
    <location>
        <begin position="444"/>
        <end position="456"/>
    </location>
</feature>
<evidence type="ECO:0000256" key="4">
    <source>
        <dbReference type="ARBA" id="ARBA00022737"/>
    </source>
</evidence>
<feature type="region of interest" description="Disordered" evidence="7">
    <location>
        <begin position="965"/>
        <end position="992"/>
    </location>
</feature>
<comment type="similarity">
    <text evidence="2 6">Belongs to the proteasome subunit S1 family.</text>
</comment>
<comment type="function">
    <text evidence="1 6">Acts as a regulatory subunit of the 26S proteasome which is involved in the ATP-dependent degradation of ubiquitinated proteins.</text>
</comment>
<name>A0A060SYE9_BLAAD</name>
<keyword evidence="5 6" id="KW-0647">Proteasome</keyword>
<dbReference type="GO" id="GO:0030234">
    <property type="term" value="F:enzyme regulator activity"/>
    <property type="evidence" value="ECO:0007669"/>
    <property type="project" value="UniProtKB-UniRule"/>
</dbReference>
<dbReference type="InterPro" id="IPR016024">
    <property type="entry name" value="ARM-type_fold"/>
</dbReference>
<evidence type="ECO:0000259" key="8">
    <source>
        <dbReference type="Pfam" id="PF18004"/>
    </source>
</evidence>
<dbReference type="PANTHER" id="PTHR10943">
    <property type="entry name" value="26S PROTEASOME NON-ATPASE REGULATORY SUBUNIT"/>
    <property type="match status" value="1"/>
</dbReference>
<evidence type="ECO:0000256" key="1">
    <source>
        <dbReference type="ARBA" id="ARBA00002187"/>
    </source>
</evidence>
<evidence type="ECO:0000256" key="5">
    <source>
        <dbReference type="ARBA" id="ARBA00022942"/>
    </source>
</evidence>
<dbReference type="PIRSF" id="PIRSF015947">
    <property type="entry name" value="26S_Psome_Rpn2"/>
    <property type="match status" value="1"/>
</dbReference>
<evidence type="ECO:0000256" key="3">
    <source>
        <dbReference type="ARBA" id="ARBA00015684"/>
    </source>
</evidence>